<dbReference type="CDD" id="cd01949">
    <property type="entry name" value="GGDEF"/>
    <property type="match status" value="1"/>
</dbReference>
<feature type="modified residue" description="4-aspartylphosphate" evidence="3">
    <location>
        <position position="56"/>
    </location>
</feature>
<evidence type="ECO:0000256" key="1">
    <source>
        <dbReference type="ARBA" id="ARBA00012528"/>
    </source>
</evidence>
<dbReference type="NCBIfam" id="TIGR00254">
    <property type="entry name" value="GGDEF"/>
    <property type="match status" value="1"/>
</dbReference>
<dbReference type="EC" id="2.7.7.65" evidence="1"/>
<protein>
    <recommendedName>
        <fullName evidence="1">diguanylate cyclase</fullName>
        <ecNumber evidence="1">2.7.7.65</ecNumber>
    </recommendedName>
</protein>
<evidence type="ECO:0000313" key="6">
    <source>
        <dbReference type="EMBL" id="RXJ62920.1"/>
    </source>
</evidence>
<comment type="catalytic activity">
    <reaction evidence="2">
        <text>2 GTP = 3',3'-c-di-GMP + 2 diphosphate</text>
        <dbReference type="Rhea" id="RHEA:24898"/>
        <dbReference type="ChEBI" id="CHEBI:33019"/>
        <dbReference type="ChEBI" id="CHEBI:37565"/>
        <dbReference type="ChEBI" id="CHEBI:58805"/>
        <dbReference type="EC" id="2.7.7.65"/>
    </reaction>
</comment>
<comment type="caution">
    <text evidence="6">The sequence shown here is derived from an EMBL/GenBank/DDBJ whole genome shotgun (WGS) entry which is preliminary data.</text>
</comment>
<feature type="domain" description="Response regulatory" evidence="4">
    <location>
        <begin position="127"/>
        <end position="244"/>
    </location>
</feature>
<dbReference type="RefSeq" id="WP_129082181.1">
    <property type="nucleotide sequence ID" value="NZ_CP041070.1"/>
</dbReference>
<evidence type="ECO:0000256" key="3">
    <source>
        <dbReference type="PROSITE-ProRule" id="PRU00169"/>
    </source>
</evidence>
<accession>A0A4Q0XYZ5</accession>
<dbReference type="GO" id="GO:0052621">
    <property type="term" value="F:diguanylate cyclase activity"/>
    <property type="evidence" value="ECO:0007669"/>
    <property type="project" value="UniProtKB-EC"/>
</dbReference>
<dbReference type="SMART" id="SM00267">
    <property type="entry name" value="GGDEF"/>
    <property type="match status" value="1"/>
</dbReference>
<dbReference type="PANTHER" id="PTHR45138:SF9">
    <property type="entry name" value="DIGUANYLATE CYCLASE DGCM-RELATED"/>
    <property type="match status" value="1"/>
</dbReference>
<reference evidence="6 7" key="1">
    <citation type="submission" date="2017-10" db="EMBL/GenBank/DDBJ databases">
        <title>Genomics of the genus Arcobacter.</title>
        <authorList>
            <person name="Perez-Cataluna A."/>
            <person name="Figueras M.J."/>
        </authorList>
    </citation>
    <scope>NUCLEOTIDE SEQUENCE [LARGE SCALE GENOMIC DNA]</scope>
    <source>
        <strain evidence="6 7">DSM 24636</strain>
    </source>
</reference>
<evidence type="ECO:0000259" key="5">
    <source>
        <dbReference type="PROSITE" id="PS50887"/>
    </source>
</evidence>
<dbReference type="InterPro" id="IPR050469">
    <property type="entry name" value="Diguanylate_Cyclase"/>
</dbReference>
<dbReference type="InterPro" id="IPR000160">
    <property type="entry name" value="GGDEF_dom"/>
</dbReference>
<dbReference type="STRING" id="877500.GCA_000935065_01783"/>
<proteinExistence type="predicted"/>
<dbReference type="InterPro" id="IPR001789">
    <property type="entry name" value="Sig_transdc_resp-reg_receiver"/>
</dbReference>
<evidence type="ECO:0000259" key="4">
    <source>
        <dbReference type="PROSITE" id="PS50110"/>
    </source>
</evidence>
<dbReference type="InterPro" id="IPR011006">
    <property type="entry name" value="CheY-like_superfamily"/>
</dbReference>
<dbReference type="FunFam" id="3.30.70.270:FF:000001">
    <property type="entry name" value="Diguanylate cyclase domain protein"/>
    <property type="match status" value="1"/>
</dbReference>
<dbReference type="SUPFAM" id="SSF55073">
    <property type="entry name" value="Nucleotide cyclase"/>
    <property type="match status" value="1"/>
</dbReference>
<dbReference type="Gene3D" id="3.30.70.270">
    <property type="match status" value="1"/>
</dbReference>
<dbReference type="InterPro" id="IPR029787">
    <property type="entry name" value="Nucleotide_cyclase"/>
</dbReference>
<sequence>MSKRVLIIEDSKSVSSTLEAMIKDELGFKTVIGSSVKQCAKLLLEYKGKFDIALLDLGLPDSYNGEIVDFVTKFNIPIVILTATSLVENEIKYRNKNIVDYVIKDGLYSFKYAISVIRRIVNNDGIKLLIVDDSKSFLDNTKDLIERYKIEVFTATNGLEALEILEKNKDIKIILTDYYMPFMNGLELVRTVRKKYAKDELSIIVTSVTKERQTASKFLKYGANDFLYKGFTQEELFVRINANIELLELFEELKNRANKDFLTKLYNRRYLFEEGNKILKEANEKKNRLFAALIDIDKFKNINDTYGHDIGDLTLKEVSKILRKYFKKDELIARLGGEEFCILFKNKDEDLVKQRLELLRKEFAENVIELGDLKLKFTISIGCSFKKADALDIMLQEADKGLYEAKETGRNRIRYR</sequence>
<dbReference type="InterPro" id="IPR043128">
    <property type="entry name" value="Rev_trsase/Diguanyl_cyclase"/>
</dbReference>
<dbReference type="Pfam" id="PF00990">
    <property type="entry name" value="GGDEF"/>
    <property type="match status" value="1"/>
</dbReference>
<evidence type="ECO:0000256" key="2">
    <source>
        <dbReference type="ARBA" id="ARBA00034247"/>
    </source>
</evidence>
<keyword evidence="3" id="KW-0597">Phosphoprotein</keyword>
<dbReference type="PROSITE" id="PS50887">
    <property type="entry name" value="GGDEF"/>
    <property type="match status" value="1"/>
</dbReference>
<dbReference type="GO" id="GO:0005886">
    <property type="term" value="C:plasma membrane"/>
    <property type="evidence" value="ECO:0007669"/>
    <property type="project" value="TreeGrafter"/>
</dbReference>
<evidence type="ECO:0000313" key="7">
    <source>
        <dbReference type="Proteomes" id="UP000290191"/>
    </source>
</evidence>
<dbReference type="SMART" id="SM00448">
    <property type="entry name" value="REC"/>
    <property type="match status" value="2"/>
</dbReference>
<dbReference type="AlphaFoldDB" id="A0A4Q0XYZ5"/>
<feature type="domain" description="Response regulatory" evidence="4">
    <location>
        <begin position="4"/>
        <end position="119"/>
    </location>
</feature>
<dbReference type="SUPFAM" id="SSF52172">
    <property type="entry name" value="CheY-like"/>
    <property type="match status" value="2"/>
</dbReference>
<dbReference type="Proteomes" id="UP000290191">
    <property type="component" value="Unassembled WGS sequence"/>
</dbReference>
<feature type="modified residue" description="4-aspartylphosphate" evidence="3">
    <location>
        <position position="177"/>
    </location>
</feature>
<organism evidence="6 7">
    <name type="scientific">Halarcobacter anaerophilus</name>
    <dbReference type="NCBI Taxonomy" id="877500"/>
    <lineage>
        <taxon>Bacteria</taxon>
        <taxon>Pseudomonadati</taxon>
        <taxon>Campylobacterota</taxon>
        <taxon>Epsilonproteobacteria</taxon>
        <taxon>Campylobacterales</taxon>
        <taxon>Arcobacteraceae</taxon>
        <taxon>Halarcobacter</taxon>
    </lineage>
</organism>
<keyword evidence="7" id="KW-1185">Reference proteome</keyword>
<dbReference type="OrthoDB" id="9778432at2"/>
<dbReference type="GO" id="GO:1902201">
    <property type="term" value="P:negative regulation of bacterial-type flagellum-dependent cell motility"/>
    <property type="evidence" value="ECO:0007669"/>
    <property type="project" value="TreeGrafter"/>
</dbReference>
<dbReference type="GO" id="GO:0000160">
    <property type="term" value="P:phosphorelay signal transduction system"/>
    <property type="evidence" value="ECO:0007669"/>
    <property type="project" value="InterPro"/>
</dbReference>
<dbReference type="Pfam" id="PF00072">
    <property type="entry name" value="Response_reg"/>
    <property type="match status" value="2"/>
</dbReference>
<feature type="domain" description="GGDEF" evidence="5">
    <location>
        <begin position="287"/>
        <end position="416"/>
    </location>
</feature>
<dbReference type="Gene3D" id="3.40.50.2300">
    <property type="match status" value="2"/>
</dbReference>
<dbReference type="PROSITE" id="PS50110">
    <property type="entry name" value="RESPONSE_REGULATORY"/>
    <property type="match status" value="2"/>
</dbReference>
<name>A0A4Q0XYZ5_9BACT</name>
<dbReference type="EMBL" id="PDKO01000006">
    <property type="protein sequence ID" value="RXJ62920.1"/>
    <property type="molecule type" value="Genomic_DNA"/>
</dbReference>
<dbReference type="PANTHER" id="PTHR45138">
    <property type="entry name" value="REGULATORY COMPONENTS OF SENSORY TRANSDUCTION SYSTEM"/>
    <property type="match status" value="1"/>
</dbReference>
<dbReference type="GO" id="GO:0043709">
    <property type="term" value="P:cell adhesion involved in single-species biofilm formation"/>
    <property type="evidence" value="ECO:0007669"/>
    <property type="project" value="TreeGrafter"/>
</dbReference>
<gene>
    <name evidence="6" type="ORF">CRV06_08805</name>
</gene>